<evidence type="ECO:0000313" key="1">
    <source>
        <dbReference type="EMBL" id="OCT85466.1"/>
    </source>
</evidence>
<organism evidence="1 2">
    <name type="scientific">Xenopus laevis</name>
    <name type="common">African clawed frog</name>
    <dbReference type="NCBI Taxonomy" id="8355"/>
    <lineage>
        <taxon>Eukaryota</taxon>
        <taxon>Metazoa</taxon>
        <taxon>Chordata</taxon>
        <taxon>Craniata</taxon>
        <taxon>Vertebrata</taxon>
        <taxon>Euteleostomi</taxon>
        <taxon>Amphibia</taxon>
        <taxon>Batrachia</taxon>
        <taxon>Anura</taxon>
        <taxon>Pipoidea</taxon>
        <taxon>Pipidae</taxon>
        <taxon>Xenopodinae</taxon>
        <taxon>Xenopus</taxon>
        <taxon>Xenopus</taxon>
    </lineage>
</organism>
<reference evidence="2" key="1">
    <citation type="journal article" date="2016" name="Nature">
        <title>Genome evolution in the allotetraploid frog Xenopus laevis.</title>
        <authorList>
            <person name="Session A.M."/>
            <person name="Uno Y."/>
            <person name="Kwon T."/>
            <person name="Chapman J.A."/>
            <person name="Toyoda A."/>
            <person name="Takahashi S."/>
            <person name="Fukui A."/>
            <person name="Hikosaka A."/>
            <person name="Suzuki A."/>
            <person name="Kondo M."/>
            <person name="van Heeringen S.J."/>
            <person name="Quigley I."/>
            <person name="Heinz S."/>
            <person name="Ogino H."/>
            <person name="Ochi H."/>
            <person name="Hellsten U."/>
            <person name="Lyons J.B."/>
            <person name="Simakov O."/>
            <person name="Putnam N."/>
            <person name="Stites J."/>
            <person name="Kuroki Y."/>
            <person name="Tanaka T."/>
            <person name="Michiue T."/>
            <person name="Watanabe M."/>
            <person name="Bogdanovic O."/>
            <person name="Lister R."/>
            <person name="Georgiou G."/>
            <person name="Paranjpe S.S."/>
            <person name="van Kruijsbergen I."/>
            <person name="Shu S."/>
            <person name="Carlson J."/>
            <person name="Kinoshita T."/>
            <person name="Ohta Y."/>
            <person name="Mawaribuchi S."/>
            <person name="Jenkins J."/>
            <person name="Grimwood J."/>
            <person name="Schmutz J."/>
            <person name="Mitros T."/>
            <person name="Mozaffari S.V."/>
            <person name="Suzuki Y."/>
            <person name="Haramoto Y."/>
            <person name="Yamamoto T.S."/>
            <person name="Takagi C."/>
            <person name="Heald R."/>
            <person name="Miller K."/>
            <person name="Haudenschild C."/>
            <person name="Kitzman J."/>
            <person name="Nakayama T."/>
            <person name="Izutsu Y."/>
            <person name="Robert J."/>
            <person name="Fortriede J."/>
            <person name="Burns K."/>
            <person name="Lotay V."/>
            <person name="Karimi K."/>
            <person name="Yasuoka Y."/>
            <person name="Dichmann D.S."/>
            <person name="Flajnik M.F."/>
            <person name="Houston D.W."/>
            <person name="Shendure J."/>
            <person name="DuPasquier L."/>
            <person name="Vize P.D."/>
            <person name="Zorn A.M."/>
            <person name="Ito M."/>
            <person name="Marcotte E.M."/>
            <person name="Wallingford J.B."/>
            <person name="Ito Y."/>
            <person name="Asashima M."/>
            <person name="Ueno N."/>
            <person name="Matsuda Y."/>
            <person name="Veenstra G.J."/>
            <person name="Fujiyama A."/>
            <person name="Harland R.M."/>
            <person name="Taira M."/>
            <person name="Rokhsar D.S."/>
        </authorList>
    </citation>
    <scope>NUCLEOTIDE SEQUENCE [LARGE SCALE GENOMIC DNA]</scope>
    <source>
        <strain evidence="2">J</strain>
    </source>
</reference>
<evidence type="ECO:0000313" key="2">
    <source>
        <dbReference type="Proteomes" id="UP000694892"/>
    </source>
</evidence>
<proteinExistence type="predicted"/>
<protein>
    <submittedName>
        <fullName evidence="1">Uncharacterized protein</fullName>
    </submittedName>
</protein>
<dbReference type="AlphaFoldDB" id="A0A974D703"/>
<dbReference type="Proteomes" id="UP000694892">
    <property type="component" value="Chromosome 4L"/>
</dbReference>
<name>A0A974D703_XENLA</name>
<accession>A0A974D703</accession>
<gene>
    <name evidence="1" type="ORF">XELAEV_18023634mg</name>
</gene>
<sequence>MFCHPVVLHGPLPSQGFICETSLYIDCSLYTLVSGRHRNGAVCFTTLHQMRLQLLYHNKNKIVVQPSQSCHENHLPDPNT</sequence>
<dbReference type="EMBL" id="CM004472">
    <property type="protein sequence ID" value="OCT85466.1"/>
    <property type="molecule type" value="Genomic_DNA"/>
</dbReference>